<keyword evidence="8" id="KW-1185">Reference proteome</keyword>
<name>A0A109W535_9BACT</name>
<proteinExistence type="inferred from homology"/>
<dbReference type="RefSeq" id="WP_062254574.1">
    <property type="nucleotide sequence ID" value="NZ_CP014229.1"/>
</dbReference>
<dbReference type="FunFam" id="2.160.10.10:FF:000015">
    <property type="entry name" value="Serine acetyltransferase, plasmid"/>
    <property type="match status" value="1"/>
</dbReference>
<dbReference type="AlphaFoldDB" id="A0A109W535"/>
<sequence>MSTLHDDTTVSMPELDSVVERLCHSSSLDAVWHRPAQGAAMPSLDALKEIMERLRAAVFPGYFGSTRIRRESMRYHLAANLDSIYHKLSEQILRGFCFSCEGRHAATPCEACESEGTAAALKFMDRLPEIRRLLAGDAQAAYEGDPAATSPGETIFCYPSMHAMFHHRIAHELYTLKVPVIPRIISEMAHSRTGIDIHPGATIGEDFFIDHGTGVVIGETCILGRNCRLYQGVTLGALSFPKNPDGTLTKGIPRHPVLEDNVTVYAGATILGRVTIGAGAVIGGNVWITSDVPAGARISQEKPYA</sequence>
<dbReference type="SUPFAM" id="SSF51161">
    <property type="entry name" value="Trimeric LpxA-like enzymes"/>
    <property type="match status" value="1"/>
</dbReference>
<comment type="catalytic activity">
    <reaction evidence="6">
        <text>L-serine + acetyl-CoA = O-acetyl-L-serine + CoA</text>
        <dbReference type="Rhea" id="RHEA:24560"/>
        <dbReference type="ChEBI" id="CHEBI:33384"/>
        <dbReference type="ChEBI" id="CHEBI:57287"/>
        <dbReference type="ChEBI" id="CHEBI:57288"/>
        <dbReference type="ChEBI" id="CHEBI:58340"/>
        <dbReference type="EC" id="2.3.1.30"/>
    </reaction>
</comment>
<dbReference type="GO" id="GO:0008652">
    <property type="term" value="P:amino acid biosynthetic process"/>
    <property type="evidence" value="ECO:0007669"/>
    <property type="project" value="UniProtKB-KW"/>
</dbReference>
<dbReference type="GO" id="GO:0009001">
    <property type="term" value="F:serine O-acetyltransferase activity"/>
    <property type="evidence" value="ECO:0007669"/>
    <property type="project" value="UniProtKB-EC"/>
</dbReference>
<keyword evidence="5" id="KW-0012">Acyltransferase</keyword>
<dbReference type="Gene3D" id="1.10.3130.10">
    <property type="entry name" value="serine acetyltransferase, domain 1"/>
    <property type="match status" value="1"/>
</dbReference>
<dbReference type="PANTHER" id="PTHR42811">
    <property type="entry name" value="SERINE ACETYLTRANSFERASE"/>
    <property type="match status" value="1"/>
</dbReference>
<keyword evidence="4 7" id="KW-0808">Transferase</keyword>
<dbReference type="InterPro" id="IPR053376">
    <property type="entry name" value="Serine_acetyltransferase"/>
</dbReference>
<dbReference type="EMBL" id="CP014229">
    <property type="protein sequence ID" value="AMD91414.1"/>
    <property type="molecule type" value="Genomic_DNA"/>
</dbReference>
<keyword evidence="3" id="KW-0028">Amino-acid biosynthesis</keyword>
<dbReference type="InterPro" id="IPR042122">
    <property type="entry name" value="Ser_AcTrfase_N_sf"/>
</dbReference>
<dbReference type="Pfam" id="PF00132">
    <property type="entry name" value="Hexapep"/>
    <property type="match status" value="1"/>
</dbReference>
<evidence type="ECO:0000256" key="6">
    <source>
        <dbReference type="ARBA" id="ARBA00049486"/>
    </source>
</evidence>
<evidence type="ECO:0000313" key="7">
    <source>
        <dbReference type="EMBL" id="AMD91414.1"/>
    </source>
</evidence>
<protein>
    <recommendedName>
        <fullName evidence="2">serine O-acetyltransferase</fullName>
        <ecNumber evidence="2">2.3.1.30</ecNumber>
    </recommendedName>
</protein>
<dbReference type="Proteomes" id="UP000069241">
    <property type="component" value="Chromosome"/>
</dbReference>
<dbReference type="InterPro" id="IPR045304">
    <property type="entry name" value="LbH_SAT"/>
</dbReference>
<evidence type="ECO:0000256" key="4">
    <source>
        <dbReference type="ARBA" id="ARBA00022679"/>
    </source>
</evidence>
<dbReference type="KEGG" id="dfi:AXF13_15470"/>
<reference evidence="8" key="1">
    <citation type="submission" date="2016-02" db="EMBL/GenBank/DDBJ databases">
        <authorList>
            <person name="Holder M.E."/>
            <person name="Ajami N.J."/>
            <person name="Petrosino J.F."/>
        </authorList>
    </citation>
    <scope>NUCLEOTIDE SEQUENCE [LARGE SCALE GENOMIC DNA]</scope>
    <source>
        <strain evidence="8">CCUG 45958</strain>
    </source>
</reference>
<evidence type="ECO:0000256" key="2">
    <source>
        <dbReference type="ARBA" id="ARBA00013266"/>
    </source>
</evidence>
<dbReference type="STRING" id="44742.AXF13_15470"/>
<accession>A0A109W535</accession>
<organism evidence="7 8">
    <name type="scientific">Desulfovibrio fairfieldensis</name>
    <dbReference type="NCBI Taxonomy" id="44742"/>
    <lineage>
        <taxon>Bacteria</taxon>
        <taxon>Pseudomonadati</taxon>
        <taxon>Thermodesulfobacteriota</taxon>
        <taxon>Desulfovibrionia</taxon>
        <taxon>Desulfovibrionales</taxon>
        <taxon>Desulfovibrionaceae</taxon>
        <taxon>Desulfovibrio</taxon>
    </lineage>
</organism>
<evidence type="ECO:0000256" key="5">
    <source>
        <dbReference type="ARBA" id="ARBA00023315"/>
    </source>
</evidence>
<dbReference type="NCBIfam" id="NF041874">
    <property type="entry name" value="EPS_EpsC"/>
    <property type="match status" value="1"/>
</dbReference>
<dbReference type="Gene3D" id="2.160.10.10">
    <property type="entry name" value="Hexapeptide repeat proteins"/>
    <property type="match status" value="1"/>
</dbReference>
<evidence type="ECO:0000256" key="3">
    <source>
        <dbReference type="ARBA" id="ARBA00022605"/>
    </source>
</evidence>
<dbReference type="EC" id="2.3.1.30" evidence="2"/>
<evidence type="ECO:0000256" key="1">
    <source>
        <dbReference type="ARBA" id="ARBA00007274"/>
    </source>
</evidence>
<evidence type="ECO:0000313" key="8">
    <source>
        <dbReference type="Proteomes" id="UP000069241"/>
    </source>
</evidence>
<comment type="similarity">
    <text evidence="1">Belongs to the transferase hexapeptide repeat family.</text>
</comment>
<dbReference type="CDD" id="cd03354">
    <property type="entry name" value="LbH_SAT"/>
    <property type="match status" value="1"/>
</dbReference>
<dbReference type="InterPro" id="IPR001451">
    <property type="entry name" value="Hexapep"/>
</dbReference>
<dbReference type="InterPro" id="IPR011004">
    <property type="entry name" value="Trimer_LpxA-like_sf"/>
</dbReference>
<gene>
    <name evidence="7" type="ORF">AXF13_15470</name>
</gene>